<feature type="non-terminal residue" evidence="1">
    <location>
        <position position="29"/>
    </location>
</feature>
<organism evidence="1">
    <name type="scientific">marine metagenome</name>
    <dbReference type="NCBI Taxonomy" id="408172"/>
    <lineage>
        <taxon>unclassified sequences</taxon>
        <taxon>metagenomes</taxon>
        <taxon>ecological metagenomes</taxon>
    </lineage>
</organism>
<evidence type="ECO:0000313" key="1">
    <source>
        <dbReference type="EMBL" id="SVB67937.1"/>
    </source>
</evidence>
<proteinExistence type="predicted"/>
<dbReference type="EMBL" id="UINC01052517">
    <property type="protein sequence ID" value="SVB67937.1"/>
    <property type="molecule type" value="Genomic_DNA"/>
</dbReference>
<accession>A0A382G077</accession>
<dbReference type="AlphaFoldDB" id="A0A382G077"/>
<name>A0A382G077_9ZZZZ</name>
<gene>
    <name evidence="1" type="ORF">METZ01_LOCUS220791</name>
</gene>
<protein>
    <submittedName>
        <fullName evidence="1">Uncharacterized protein</fullName>
    </submittedName>
</protein>
<sequence>MIWFIRIWRAVYPLNVRLYNFKLNKINTS</sequence>
<reference evidence="1" key="1">
    <citation type="submission" date="2018-05" db="EMBL/GenBank/DDBJ databases">
        <authorList>
            <person name="Lanie J.A."/>
            <person name="Ng W.-L."/>
            <person name="Kazmierczak K.M."/>
            <person name="Andrzejewski T.M."/>
            <person name="Davidsen T.M."/>
            <person name="Wayne K.J."/>
            <person name="Tettelin H."/>
            <person name="Glass J.I."/>
            <person name="Rusch D."/>
            <person name="Podicherti R."/>
            <person name="Tsui H.-C.T."/>
            <person name="Winkler M.E."/>
        </authorList>
    </citation>
    <scope>NUCLEOTIDE SEQUENCE</scope>
</reference>